<gene>
    <name evidence="9" type="ORF">TAPDE_003583</name>
</gene>
<dbReference type="GO" id="GO:0000213">
    <property type="term" value="F:tRNA-intron lyase activity"/>
    <property type="evidence" value="ECO:0007669"/>
    <property type="project" value="UniProtKB-UniRule"/>
</dbReference>
<keyword evidence="9" id="KW-0540">Nuclease</keyword>
<dbReference type="InterPro" id="IPR036167">
    <property type="entry name" value="tRNA_intron_Endo_cat-like_sf"/>
</dbReference>
<feature type="domain" description="TSEN34 N-terminal" evidence="8">
    <location>
        <begin position="15"/>
        <end position="82"/>
    </location>
</feature>
<dbReference type="STRING" id="1097556.R4XC24"/>
<evidence type="ECO:0000256" key="4">
    <source>
        <dbReference type="ARBA" id="ARBA00059865"/>
    </source>
</evidence>
<keyword evidence="3 5" id="KW-0456">Lyase</keyword>
<dbReference type="EMBL" id="CAHR02000142">
    <property type="protein sequence ID" value="CCG83371.1"/>
    <property type="molecule type" value="Genomic_DNA"/>
</dbReference>
<dbReference type="eggNOG" id="KOG4133">
    <property type="taxonomic scope" value="Eukaryota"/>
</dbReference>
<comment type="function">
    <text evidence="4">Constitutes one of the two catalytic subunit of the tRNA-splicing endonuclease complex, a complex responsible for identification and cleavage of the splice sites in pre-tRNA. It cleaves pre-tRNA at the 5'- and 3'-splice sites to release the intron. The products are an intron and two tRNA half-molecules bearing 2',3'-cyclic phosphate and 5'-OH termini. There are no conserved sequences at the splice sites, but the intron is invariably located at the same site in the gene, placing the splice sites an invariant distance from the constant structural features of the tRNA body. It probably carries the active site for 3'-splice site cleavage.</text>
</comment>
<keyword evidence="2 5" id="KW-0819">tRNA processing</keyword>
<keyword evidence="9" id="KW-0255">Endonuclease</keyword>
<sequence length="282" mass="31752">MNSASKNGSIEPFIIHYVHGRYLIFEVSILKHLREVHHICGVLIGTLPQISQQNVFLGLPLQIMIEEAAYLVRHGHAYIVDDQQTHRATVSKISVQELAKYEADSLEEKTRKDAASRALQRQKKREALEKRGLTHLLEQLSIGEDEADASMPKIETRSAHIDTVSPRIIYRPPLPAATDQDDEIQLTSTDARYNLFAHLHEKDYFLTPGLRFGAQYVAYPGDPLRFHSHFVASGHDWDAPISFMDVVGGGRLGTGVKKAWLIGGKDPEDEQMKCFTVEWAGM</sequence>
<comment type="similarity">
    <text evidence="1 5">Belongs to the tRNA-intron endonuclease family.</text>
</comment>
<comment type="caution">
    <text evidence="9">The sequence shown here is derived from an EMBL/GenBank/DDBJ whole genome shotgun (WGS) entry which is preliminary data.</text>
</comment>
<keyword evidence="9" id="KW-0378">Hydrolase</keyword>
<evidence type="ECO:0000313" key="10">
    <source>
        <dbReference type="Proteomes" id="UP000013776"/>
    </source>
</evidence>
<evidence type="ECO:0000313" key="9">
    <source>
        <dbReference type="EMBL" id="CCG83371.1"/>
    </source>
</evidence>
<dbReference type="FunFam" id="3.40.1350.10:FF:000008">
    <property type="entry name" value="tRNA-splicing endonuclease subunit Sen34"/>
    <property type="match status" value="1"/>
</dbReference>
<dbReference type="PANTHER" id="PTHR13070">
    <property type="entry name" value="TRNA-SPLICING ENDONUCLEASE SUBUNIT SEN34-RELATED"/>
    <property type="match status" value="1"/>
</dbReference>
<evidence type="ECO:0000256" key="2">
    <source>
        <dbReference type="ARBA" id="ARBA00022694"/>
    </source>
</evidence>
<feature type="active site" evidence="6">
    <location>
        <position position="219"/>
    </location>
</feature>
<dbReference type="InterPro" id="IPR011856">
    <property type="entry name" value="tRNA_endonuc-like_dom_sf"/>
</dbReference>
<dbReference type="Pfam" id="PF26577">
    <property type="entry name" value="TSEN34_N"/>
    <property type="match status" value="1"/>
</dbReference>
<dbReference type="SUPFAM" id="SSF53032">
    <property type="entry name" value="tRNA-intron endonuclease catalytic domain-like"/>
    <property type="match status" value="1"/>
</dbReference>
<organism evidence="9 10">
    <name type="scientific">Taphrina deformans (strain PYCC 5710 / ATCC 11124 / CBS 356.35 / IMI 108563 / JCM 9778 / NBRC 8474)</name>
    <name type="common">Peach leaf curl fungus</name>
    <name type="synonym">Lalaria deformans</name>
    <dbReference type="NCBI Taxonomy" id="1097556"/>
    <lineage>
        <taxon>Eukaryota</taxon>
        <taxon>Fungi</taxon>
        <taxon>Dikarya</taxon>
        <taxon>Ascomycota</taxon>
        <taxon>Taphrinomycotina</taxon>
        <taxon>Taphrinomycetes</taxon>
        <taxon>Taphrinales</taxon>
        <taxon>Taphrinaceae</taxon>
        <taxon>Taphrina</taxon>
    </lineage>
</organism>
<dbReference type="Pfam" id="PF01974">
    <property type="entry name" value="tRNA_int_endo"/>
    <property type="match status" value="1"/>
</dbReference>
<evidence type="ECO:0000259" key="7">
    <source>
        <dbReference type="Pfam" id="PF01974"/>
    </source>
</evidence>
<evidence type="ECO:0000256" key="1">
    <source>
        <dbReference type="ARBA" id="ARBA00008078"/>
    </source>
</evidence>
<accession>R4XC24</accession>
<dbReference type="InterPro" id="IPR006677">
    <property type="entry name" value="tRNA_intron_Endonuc_cat-like"/>
</dbReference>
<dbReference type="InterPro" id="IPR006676">
    <property type="entry name" value="tRNA_splic"/>
</dbReference>
<dbReference type="InterPro" id="IPR059049">
    <property type="entry name" value="TSEN34_N"/>
</dbReference>
<dbReference type="InterPro" id="IPR016690">
    <property type="entry name" value="TSEN34"/>
</dbReference>
<feature type="active site" evidence="6">
    <location>
        <position position="258"/>
    </location>
</feature>
<dbReference type="OrthoDB" id="48041at2759"/>
<feature type="domain" description="tRNA intron endonuclease catalytic" evidence="7">
    <location>
        <begin position="191"/>
        <end position="267"/>
    </location>
</feature>
<evidence type="ECO:0000256" key="6">
    <source>
        <dbReference type="PIRSR" id="PIRSR017250-50"/>
    </source>
</evidence>
<keyword evidence="10" id="KW-1185">Reference proteome</keyword>
<dbReference type="Gene3D" id="3.40.1350.10">
    <property type="match status" value="1"/>
</dbReference>
<feature type="active site" evidence="6">
    <location>
        <position position="227"/>
    </location>
</feature>
<proteinExistence type="inferred from homology"/>
<dbReference type="NCBIfam" id="TIGR00324">
    <property type="entry name" value="endA"/>
    <property type="match status" value="1"/>
</dbReference>
<dbReference type="CDD" id="cd22363">
    <property type="entry name" value="tRNA-intron_lyase_C"/>
    <property type="match status" value="1"/>
</dbReference>
<dbReference type="EC" id="4.6.1.16" evidence="5"/>
<dbReference type="PANTHER" id="PTHR13070:SF0">
    <property type="entry name" value="TRNA-SPLICING ENDONUCLEASE SUBUNIT SEN34"/>
    <property type="match status" value="1"/>
</dbReference>
<dbReference type="PIRSF" id="PIRSF017250">
    <property type="entry name" value="tRNA_splic_SEN34"/>
    <property type="match status" value="1"/>
</dbReference>
<name>R4XC24_TAPDE</name>
<dbReference type="VEuPathDB" id="FungiDB:TAPDE_003583"/>
<evidence type="ECO:0000259" key="8">
    <source>
        <dbReference type="Pfam" id="PF26577"/>
    </source>
</evidence>
<dbReference type="GO" id="GO:0000379">
    <property type="term" value="P:tRNA-type intron splice site recognition and cleavage"/>
    <property type="evidence" value="ECO:0007669"/>
    <property type="project" value="UniProtKB-UniRule"/>
</dbReference>
<dbReference type="Proteomes" id="UP000013776">
    <property type="component" value="Unassembled WGS sequence"/>
</dbReference>
<evidence type="ECO:0000256" key="3">
    <source>
        <dbReference type="ARBA" id="ARBA00023239"/>
    </source>
</evidence>
<protein>
    <recommendedName>
        <fullName evidence="5">tRNA-splicing endonuclease subunit Sen34</fullName>
        <ecNumber evidence="5">4.6.1.16</ecNumber>
    </recommendedName>
</protein>
<dbReference type="GO" id="GO:0000214">
    <property type="term" value="C:tRNA-intron endonuclease complex"/>
    <property type="evidence" value="ECO:0007669"/>
    <property type="project" value="UniProtKB-UniRule"/>
</dbReference>
<evidence type="ECO:0000256" key="5">
    <source>
        <dbReference type="PIRNR" id="PIRNR017250"/>
    </source>
</evidence>
<dbReference type="GO" id="GO:0003676">
    <property type="term" value="F:nucleic acid binding"/>
    <property type="evidence" value="ECO:0007669"/>
    <property type="project" value="InterPro"/>
</dbReference>
<dbReference type="AlphaFoldDB" id="R4XC24"/>
<reference evidence="9 10" key="1">
    <citation type="journal article" date="2013" name="MBio">
        <title>Genome sequencing of the plant pathogen Taphrina deformans, the causal agent of peach leaf curl.</title>
        <authorList>
            <person name="Cisse O.H."/>
            <person name="Almeida J.M.G.C.F."/>
            <person name="Fonseca A."/>
            <person name="Kumar A.A."/>
            <person name="Salojaervi J."/>
            <person name="Overmyer K."/>
            <person name="Hauser P.M."/>
            <person name="Pagni M."/>
        </authorList>
    </citation>
    <scope>NUCLEOTIDE SEQUENCE [LARGE SCALE GENOMIC DNA]</scope>
    <source>
        <strain evidence="10">PYCC 5710 / ATCC 11124 / CBS 356.35 / IMI 108563 / JCM 9778 / NBRC 8474</strain>
    </source>
</reference>